<feature type="region of interest" description="Disordered" evidence="1">
    <location>
        <begin position="298"/>
        <end position="353"/>
    </location>
</feature>
<comment type="caution">
    <text evidence="2">The sequence shown here is derived from an EMBL/GenBank/DDBJ whole genome shotgun (WGS) entry which is preliminary data.</text>
</comment>
<evidence type="ECO:0000313" key="3">
    <source>
        <dbReference type="Proteomes" id="UP000178735"/>
    </source>
</evidence>
<gene>
    <name evidence="2" type="ORF">A2008_12895</name>
</gene>
<proteinExistence type="predicted"/>
<dbReference type="AlphaFoldDB" id="A0A1F7WFY6"/>
<feature type="compositionally biased region" description="Low complexity" evidence="1">
    <location>
        <begin position="309"/>
        <end position="353"/>
    </location>
</feature>
<evidence type="ECO:0008006" key="4">
    <source>
        <dbReference type="Google" id="ProtNLM"/>
    </source>
</evidence>
<organism evidence="2 3">
    <name type="scientific">Candidatus Wallbacteria bacterium GWC2_49_35</name>
    <dbReference type="NCBI Taxonomy" id="1817813"/>
    <lineage>
        <taxon>Bacteria</taxon>
        <taxon>Candidatus Walliibacteriota</taxon>
    </lineage>
</organism>
<reference evidence="2 3" key="1">
    <citation type="journal article" date="2016" name="Nat. Commun.">
        <title>Thousands of microbial genomes shed light on interconnected biogeochemical processes in an aquifer system.</title>
        <authorList>
            <person name="Anantharaman K."/>
            <person name="Brown C.T."/>
            <person name="Hug L.A."/>
            <person name="Sharon I."/>
            <person name="Castelle C.J."/>
            <person name="Probst A.J."/>
            <person name="Thomas B.C."/>
            <person name="Singh A."/>
            <person name="Wilkins M.J."/>
            <person name="Karaoz U."/>
            <person name="Brodie E.L."/>
            <person name="Williams K.H."/>
            <person name="Hubbard S.S."/>
            <person name="Banfield J.F."/>
        </authorList>
    </citation>
    <scope>NUCLEOTIDE SEQUENCE [LARGE SCALE GENOMIC DNA]</scope>
</reference>
<accession>A0A1F7WFY6</accession>
<evidence type="ECO:0000256" key="1">
    <source>
        <dbReference type="SAM" id="MobiDB-lite"/>
    </source>
</evidence>
<evidence type="ECO:0000313" key="2">
    <source>
        <dbReference type="EMBL" id="OGM01447.1"/>
    </source>
</evidence>
<dbReference type="Proteomes" id="UP000178735">
    <property type="component" value="Unassembled WGS sequence"/>
</dbReference>
<feature type="compositionally biased region" description="Pro residues" evidence="1">
    <location>
        <begin position="57"/>
        <end position="74"/>
    </location>
</feature>
<dbReference type="STRING" id="1817813.A2008_12895"/>
<sequence>MFRKSLAIFLIITLVFFMFMEGCGKKDGEEAPPAEGEEGAEPADGEVQEASRTAAPVAPPPAAAPPRPVVPPKPVKGAPAEKQVTIKSRQVPDDRFLPIEFDTKEAALVTTGQTYSGKIRRNVFRDIKSDSKLRKDAENSIIQARKMYDKVKVMPAGTYNEPLLKQADEMLKQGEAAFKDQNYFKAKMMADKSYELAFDAIPRANTNNEKPTVELLYKGFYQLSEDKTAMLTKKDPETGVEKLFMVQEGSVVAEDLPNAVVVEMPDGTQKKITKIEYKVEQISEDKIVITNITENKPSFSIDISRPSETKTSAAPAAKGAAKTPAASGGSPFQSNQTTKTGGSSTSGNTMKGF</sequence>
<protein>
    <recommendedName>
        <fullName evidence="4">DUF5667 domain-containing protein</fullName>
    </recommendedName>
</protein>
<name>A0A1F7WFY6_9BACT</name>
<feature type="compositionally biased region" description="Acidic residues" evidence="1">
    <location>
        <begin position="30"/>
        <end position="47"/>
    </location>
</feature>
<dbReference type="EMBL" id="MGFH01000236">
    <property type="protein sequence ID" value="OGM01447.1"/>
    <property type="molecule type" value="Genomic_DNA"/>
</dbReference>
<dbReference type="Gene3D" id="1.20.1270.390">
    <property type="match status" value="1"/>
</dbReference>
<feature type="region of interest" description="Disordered" evidence="1">
    <location>
        <begin position="28"/>
        <end position="89"/>
    </location>
</feature>